<evidence type="ECO:0000313" key="4">
    <source>
        <dbReference type="Proteomes" id="UP001596025"/>
    </source>
</evidence>
<dbReference type="EMBL" id="JBHSGR010000015">
    <property type="protein sequence ID" value="MFC4694589.1"/>
    <property type="molecule type" value="Genomic_DNA"/>
</dbReference>
<feature type="coiled-coil region" evidence="1">
    <location>
        <begin position="165"/>
        <end position="205"/>
    </location>
</feature>
<feature type="coiled-coil region" evidence="1">
    <location>
        <begin position="66"/>
        <end position="127"/>
    </location>
</feature>
<feature type="region of interest" description="Disordered" evidence="2">
    <location>
        <begin position="262"/>
        <end position="298"/>
    </location>
</feature>
<keyword evidence="1" id="KW-0175">Coiled coil</keyword>
<feature type="region of interest" description="Disordered" evidence="2">
    <location>
        <begin position="1"/>
        <end position="30"/>
    </location>
</feature>
<proteinExistence type="predicted"/>
<comment type="caution">
    <text evidence="3">The sequence shown here is derived from an EMBL/GenBank/DDBJ whole genome shotgun (WGS) entry which is preliminary data.</text>
</comment>
<keyword evidence="4" id="KW-1185">Reference proteome</keyword>
<evidence type="ECO:0000256" key="1">
    <source>
        <dbReference type="SAM" id="Coils"/>
    </source>
</evidence>
<sequence length="298" mass="31615">MSLRGRGAAPDGTGDGTAEPPPGRGLDGLLGTGPVFTGAVRGYDRVQVDDYVAWAETELLVLRRENEHLLSRYAAASAELQNARRRLAQLVRERQSLPGPEDAAAIVRRAEEEAAALTAAAEEEAGRIRAEALAEAQARLSGVAEMREAVLAAREQTRSEAAAVLEAAGLEAARLEEAAAAERERRDREAAAARARADAEALERRHAVEAELEPLRDERDRARDWLRLLTGQLDEALAVVTGVVPDDVPALGDKRGLARLEESAGGLRAESRPASSGTDVSDVTPLHGPGRPEVAAAS</sequence>
<evidence type="ECO:0000256" key="2">
    <source>
        <dbReference type="SAM" id="MobiDB-lite"/>
    </source>
</evidence>
<dbReference type="RefSeq" id="WP_387989902.1">
    <property type="nucleotide sequence ID" value="NZ_JBHSGR010000015.1"/>
</dbReference>
<feature type="compositionally biased region" description="Low complexity" evidence="2">
    <location>
        <begin position="1"/>
        <end position="12"/>
    </location>
</feature>
<organism evidence="3 4">
    <name type="scientific">Geodermatophilus arenarius</name>
    <dbReference type="NCBI Taxonomy" id="1137990"/>
    <lineage>
        <taxon>Bacteria</taxon>
        <taxon>Bacillati</taxon>
        <taxon>Actinomycetota</taxon>
        <taxon>Actinomycetes</taxon>
        <taxon>Geodermatophilales</taxon>
        <taxon>Geodermatophilaceae</taxon>
        <taxon>Geodermatophilus</taxon>
    </lineage>
</organism>
<name>A0ABV9LKL1_9ACTN</name>
<reference evidence="4" key="1">
    <citation type="journal article" date="2019" name="Int. J. Syst. Evol. Microbiol.">
        <title>The Global Catalogue of Microorganisms (GCM) 10K type strain sequencing project: providing services to taxonomists for standard genome sequencing and annotation.</title>
        <authorList>
            <consortium name="The Broad Institute Genomics Platform"/>
            <consortium name="The Broad Institute Genome Sequencing Center for Infectious Disease"/>
            <person name="Wu L."/>
            <person name="Ma J."/>
        </authorList>
    </citation>
    <scope>NUCLEOTIDE SEQUENCE [LARGE SCALE GENOMIC DNA]</scope>
    <source>
        <strain evidence="4">CCUG 62763</strain>
    </source>
</reference>
<accession>A0ABV9LKL1</accession>
<dbReference type="Proteomes" id="UP001596025">
    <property type="component" value="Unassembled WGS sequence"/>
</dbReference>
<evidence type="ECO:0000313" key="3">
    <source>
        <dbReference type="EMBL" id="MFC4694589.1"/>
    </source>
</evidence>
<gene>
    <name evidence="3" type="ORF">ACFO3M_14410</name>
</gene>
<protein>
    <submittedName>
        <fullName evidence="3">Uncharacterized protein</fullName>
    </submittedName>
</protein>